<accession>A0A7W6MG62</accession>
<dbReference type="RefSeq" id="WP_348647400.1">
    <property type="nucleotide sequence ID" value="NZ_JACIFV010000003.1"/>
</dbReference>
<proteinExistence type="predicted"/>
<evidence type="ECO:0000313" key="1">
    <source>
        <dbReference type="EMBL" id="MBB4191292.1"/>
    </source>
</evidence>
<organism evidence="1 2">
    <name type="scientific">Rhizobium aethiopicum</name>
    <dbReference type="NCBI Taxonomy" id="1138170"/>
    <lineage>
        <taxon>Bacteria</taxon>
        <taxon>Pseudomonadati</taxon>
        <taxon>Pseudomonadota</taxon>
        <taxon>Alphaproteobacteria</taxon>
        <taxon>Hyphomicrobiales</taxon>
        <taxon>Rhizobiaceae</taxon>
        <taxon>Rhizobium/Agrobacterium group</taxon>
        <taxon>Rhizobium</taxon>
    </lineage>
</organism>
<sequence length="86" mass="9900">MIESGNRAWGFPSPDHLVPGKLRQIMPGLCGNIFKTAPKPVRLFLRSSFEHYSETLREFGRNPDRDERAQHLADKFYVQEVLQQGS</sequence>
<gene>
    <name evidence="1" type="ORF">GGD53_001433</name>
</gene>
<dbReference type="Proteomes" id="UP000524492">
    <property type="component" value="Unassembled WGS sequence"/>
</dbReference>
<reference evidence="1 2" key="1">
    <citation type="submission" date="2020-08" db="EMBL/GenBank/DDBJ databases">
        <title>Genomic Encyclopedia of Type Strains, Phase IV (KMG-V): Genome sequencing to study the core and pangenomes of soil and plant-associated prokaryotes.</title>
        <authorList>
            <person name="Whitman W."/>
        </authorList>
    </citation>
    <scope>NUCLEOTIDE SEQUENCE [LARGE SCALE GENOMIC DNA]</scope>
    <source>
        <strain evidence="1 2">SEMIA 4074</strain>
    </source>
</reference>
<protein>
    <submittedName>
        <fullName evidence="1">Uncharacterized protein</fullName>
    </submittedName>
</protein>
<evidence type="ECO:0000313" key="2">
    <source>
        <dbReference type="Proteomes" id="UP000524492"/>
    </source>
</evidence>
<dbReference type="EMBL" id="JACIFV010000003">
    <property type="protein sequence ID" value="MBB4191292.1"/>
    <property type="molecule type" value="Genomic_DNA"/>
</dbReference>
<name>A0A7W6MG62_9HYPH</name>
<dbReference type="AlphaFoldDB" id="A0A7W6MG62"/>
<keyword evidence="2" id="KW-1185">Reference proteome</keyword>
<comment type="caution">
    <text evidence="1">The sequence shown here is derived from an EMBL/GenBank/DDBJ whole genome shotgun (WGS) entry which is preliminary data.</text>
</comment>